<proteinExistence type="predicted"/>
<reference evidence="1 2" key="1">
    <citation type="journal article" date="2018" name="Nat. Ecol. Evol.">
        <title>Shark genomes provide insights into elasmobranch evolution and the origin of vertebrates.</title>
        <authorList>
            <person name="Hara Y"/>
            <person name="Yamaguchi K"/>
            <person name="Onimaru K"/>
            <person name="Kadota M"/>
            <person name="Koyanagi M"/>
            <person name="Keeley SD"/>
            <person name="Tatsumi K"/>
            <person name="Tanaka K"/>
            <person name="Motone F"/>
            <person name="Kageyama Y"/>
            <person name="Nozu R"/>
            <person name="Adachi N"/>
            <person name="Nishimura O"/>
            <person name="Nakagawa R"/>
            <person name="Tanegashima C"/>
            <person name="Kiyatake I"/>
            <person name="Matsumoto R"/>
            <person name="Murakumo K"/>
            <person name="Nishida K"/>
            <person name="Terakita A"/>
            <person name="Kuratani S"/>
            <person name="Sato K"/>
            <person name="Hyodo S Kuraku.S."/>
        </authorList>
    </citation>
    <scope>NUCLEOTIDE SEQUENCE [LARGE SCALE GENOMIC DNA]</scope>
</reference>
<dbReference type="EMBL" id="BFAA01025035">
    <property type="protein sequence ID" value="GCB80875.1"/>
    <property type="molecule type" value="Genomic_DNA"/>
</dbReference>
<accession>A0A401Q675</accession>
<keyword evidence="2" id="KW-1185">Reference proteome</keyword>
<organism evidence="1 2">
    <name type="scientific">Scyliorhinus torazame</name>
    <name type="common">Cloudy catshark</name>
    <name type="synonym">Catulus torazame</name>
    <dbReference type="NCBI Taxonomy" id="75743"/>
    <lineage>
        <taxon>Eukaryota</taxon>
        <taxon>Metazoa</taxon>
        <taxon>Chordata</taxon>
        <taxon>Craniata</taxon>
        <taxon>Vertebrata</taxon>
        <taxon>Chondrichthyes</taxon>
        <taxon>Elasmobranchii</taxon>
        <taxon>Galeomorphii</taxon>
        <taxon>Galeoidea</taxon>
        <taxon>Carcharhiniformes</taxon>
        <taxon>Scyliorhinidae</taxon>
        <taxon>Scyliorhinus</taxon>
    </lineage>
</organism>
<protein>
    <submittedName>
        <fullName evidence="1">Uncharacterized protein</fullName>
    </submittedName>
</protein>
<sequence>MLSEHLSQEIHQLLTEVKGMAVVLNEYFAFAFTKLEDGGNGPVENVGVEQLSRIVIDEEKVLKRLAGLQ</sequence>
<dbReference type="AlphaFoldDB" id="A0A401Q675"/>
<evidence type="ECO:0000313" key="2">
    <source>
        <dbReference type="Proteomes" id="UP000288216"/>
    </source>
</evidence>
<gene>
    <name evidence="1" type="ORF">scyTo_0022945</name>
</gene>
<dbReference type="Proteomes" id="UP000288216">
    <property type="component" value="Unassembled WGS sequence"/>
</dbReference>
<comment type="caution">
    <text evidence="1">The sequence shown here is derived from an EMBL/GenBank/DDBJ whole genome shotgun (WGS) entry which is preliminary data.</text>
</comment>
<feature type="non-terminal residue" evidence="1">
    <location>
        <position position="69"/>
    </location>
</feature>
<name>A0A401Q675_SCYTO</name>
<evidence type="ECO:0000313" key="1">
    <source>
        <dbReference type="EMBL" id="GCB80875.1"/>
    </source>
</evidence>